<dbReference type="GO" id="GO:0005525">
    <property type="term" value="F:GTP binding"/>
    <property type="evidence" value="ECO:0007669"/>
    <property type="project" value="UniProtKB-KW"/>
</dbReference>
<dbReference type="CDD" id="cd01949">
    <property type="entry name" value="GGDEF"/>
    <property type="match status" value="1"/>
</dbReference>
<sequence>MLLDIDYFKSVNDSYGHECGDQVLASFARQIKQVLGDRGVVARMGGEEFVVVATTRDPQEGVQLAEMLRLSVANHSFQWRQQTLHLTVSIGISSGKTNAWQLTEMFNSLLAIADENLYRSKKQGRNRTTQNEVAEKPSATSLRDN</sequence>
<dbReference type="InterPro" id="IPR050469">
    <property type="entry name" value="Diguanylate_Cyclase"/>
</dbReference>
<dbReference type="GO" id="GO:0005886">
    <property type="term" value="C:plasma membrane"/>
    <property type="evidence" value="ECO:0007669"/>
    <property type="project" value="TreeGrafter"/>
</dbReference>
<evidence type="ECO:0000256" key="5">
    <source>
        <dbReference type="ARBA" id="ARBA00034247"/>
    </source>
</evidence>
<dbReference type="Gene3D" id="3.30.70.270">
    <property type="match status" value="1"/>
</dbReference>
<gene>
    <name evidence="8" type="ORF">GA0061070_101212</name>
</gene>
<dbReference type="NCBIfam" id="TIGR00254">
    <property type="entry name" value="GGDEF"/>
    <property type="match status" value="1"/>
</dbReference>
<comment type="cofactor">
    <cofactor evidence="1">
        <name>Mg(2+)</name>
        <dbReference type="ChEBI" id="CHEBI:18420"/>
    </cofactor>
</comment>
<evidence type="ECO:0000313" key="9">
    <source>
        <dbReference type="Proteomes" id="UP000198515"/>
    </source>
</evidence>
<keyword evidence="4" id="KW-0342">GTP-binding</keyword>
<keyword evidence="9" id="KW-1185">Reference proteome</keyword>
<evidence type="ECO:0000259" key="7">
    <source>
        <dbReference type="PROSITE" id="PS50887"/>
    </source>
</evidence>
<dbReference type="SUPFAM" id="SSF55073">
    <property type="entry name" value="Nucleotide cyclase"/>
    <property type="match status" value="1"/>
</dbReference>
<organism evidence="8 9">
    <name type="scientific">Kosakonia oryziphila</name>
    <dbReference type="NCBI Taxonomy" id="1005667"/>
    <lineage>
        <taxon>Bacteria</taxon>
        <taxon>Pseudomonadati</taxon>
        <taxon>Pseudomonadota</taxon>
        <taxon>Gammaproteobacteria</taxon>
        <taxon>Enterobacterales</taxon>
        <taxon>Enterobacteriaceae</taxon>
        <taxon>Kosakonia</taxon>
    </lineage>
</organism>
<dbReference type="Pfam" id="PF00990">
    <property type="entry name" value="GGDEF"/>
    <property type="match status" value="1"/>
</dbReference>
<dbReference type="PROSITE" id="PS50887">
    <property type="entry name" value="GGDEF"/>
    <property type="match status" value="1"/>
</dbReference>
<evidence type="ECO:0000256" key="3">
    <source>
        <dbReference type="ARBA" id="ARBA00012528"/>
    </source>
</evidence>
<evidence type="ECO:0000313" key="8">
    <source>
        <dbReference type="EMBL" id="SCC20089.1"/>
    </source>
</evidence>
<dbReference type="SMART" id="SM00267">
    <property type="entry name" value="GGDEF"/>
    <property type="match status" value="1"/>
</dbReference>
<dbReference type="GO" id="GO:0043709">
    <property type="term" value="P:cell adhesion involved in single-species biofilm formation"/>
    <property type="evidence" value="ECO:0007669"/>
    <property type="project" value="TreeGrafter"/>
</dbReference>
<dbReference type="EC" id="2.7.7.65" evidence="3"/>
<comment type="catalytic activity">
    <reaction evidence="5">
        <text>2 GTP = 3',3'-c-di-GMP + 2 diphosphate</text>
        <dbReference type="Rhea" id="RHEA:24898"/>
        <dbReference type="ChEBI" id="CHEBI:33019"/>
        <dbReference type="ChEBI" id="CHEBI:37565"/>
        <dbReference type="ChEBI" id="CHEBI:58805"/>
        <dbReference type="EC" id="2.7.7.65"/>
    </reaction>
</comment>
<accession>A0A1C4CLX6</accession>
<keyword evidence="4" id="KW-0547">Nucleotide-binding</keyword>
<proteinExistence type="predicted"/>
<dbReference type="AlphaFoldDB" id="A0A1C4CLX6"/>
<evidence type="ECO:0000256" key="6">
    <source>
        <dbReference type="SAM" id="MobiDB-lite"/>
    </source>
</evidence>
<dbReference type="InterPro" id="IPR000160">
    <property type="entry name" value="GGDEF_dom"/>
</dbReference>
<dbReference type="GO" id="GO:0052621">
    <property type="term" value="F:diguanylate cyclase activity"/>
    <property type="evidence" value="ECO:0007669"/>
    <property type="project" value="UniProtKB-EC"/>
</dbReference>
<dbReference type="Proteomes" id="UP000198515">
    <property type="component" value="Unassembled WGS sequence"/>
</dbReference>
<comment type="pathway">
    <text evidence="2">Purine metabolism; 3',5'-cyclic di-GMP biosynthesis.</text>
</comment>
<dbReference type="InterPro" id="IPR029787">
    <property type="entry name" value="Nucleotide_cyclase"/>
</dbReference>
<feature type="compositionally biased region" description="Polar residues" evidence="6">
    <location>
        <begin position="126"/>
        <end position="145"/>
    </location>
</feature>
<evidence type="ECO:0000256" key="2">
    <source>
        <dbReference type="ARBA" id="ARBA00004665"/>
    </source>
</evidence>
<dbReference type="EMBL" id="FMBC01000012">
    <property type="protein sequence ID" value="SCC20089.1"/>
    <property type="molecule type" value="Genomic_DNA"/>
</dbReference>
<feature type="domain" description="GGDEF" evidence="7">
    <location>
        <begin position="1"/>
        <end position="133"/>
    </location>
</feature>
<dbReference type="InterPro" id="IPR043128">
    <property type="entry name" value="Rev_trsase/Diguanyl_cyclase"/>
</dbReference>
<dbReference type="PANTHER" id="PTHR45138">
    <property type="entry name" value="REGULATORY COMPONENTS OF SENSORY TRANSDUCTION SYSTEM"/>
    <property type="match status" value="1"/>
</dbReference>
<protein>
    <recommendedName>
        <fullName evidence="3">diguanylate cyclase</fullName>
        <ecNumber evidence="3">2.7.7.65</ecNumber>
    </recommendedName>
</protein>
<reference evidence="9" key="1">
    <citation type="submission" date="2016-08" db="EMBL/GenBank/DDBJ databases">
        <authorList>
            <person name="Varghese N."/>
            <person name="Submissions Spin"/>
        </authorList>
    </citation>
    <scope>NUCLEOTIDE SEQUENCE [LARGE SCALE GENOMIC DNA]</scope>
    <source>
        <strain evidence="9">REICA_142</strain>
    </source>
</reference>
<evidence type="ECO:0000256" key="4">
    <source>
        <dbReference type="ARBA" id="ARBA00023134"/>
    </source>
</evidence>
<dbReference type="PANTHER" id="PTHR45138:SF9">
    <property type="entry name" value="DIGUANYLATE CYCLASE DGCM-RELATED"/>
    <property type="match status" value="1"/>
</dbReference>
<dbReference type="GO" id="GO:1902201">
    <property type="term" value="P:negative regulation of bacterial-type flagellum-dependent cell motility"/>
    <property type="evidence" value="ECO:0007669"/>
    <property type="project" value="TreeGrafter"/>
</dbReference>
<feature type="region of interest" description="Disordered" evidence="6">
    <location>
        <begin position="121"/>
        <end position="145"/>
    </location>
</feature>
<evidence type="ECO:0000256" key="1">
    <source>
        <dbReference type="ARBA" id="ARBA00001946"/>
    </source>
</evidence>
<name>A0A1C4CLX6_9ENTR</name>